<proteinExistence type="inferred from homology"/>
<dbReference type="CDD" id="cd00616">
    <property type="entry name" value="AHBA_syn"/>
    <property type="match status" value="1"/>
</dbReference>
<organism evidence="5 6">
    <name type="scientific">Aquifex aeolicus</name>
    <dbReference type="NCBI Taxonomy" id="63363"/>
    <lineage>
        <taxon>Bacteria</taxon>
        <taxon>Pseudomonadati</taxon>
        <taxon>Aquificota</taxon>
        <taxon>Aquificia</taxon>
        <taxon>Aquificales</taxon>
        <taxon>Aquificaceae</taxon>
        <taxon>Aquifex</taxon>
    </lineage>
</organism>
<dbReference type="Proteomes" id="UP000606463">
    <property type="component" value="Unassembled WGS sequence"/>
</dbReference>
<dbReference type="PANTHER" id="PTHR30244:SF34">
    <property type="entry name" value="DTDP-4-AMINO-4,6-DIDEOXYGALACTOSE TRANSAMINASE"/>
    <property type="match status" value="1"/>
</dbReference>
<dbReference type="AlphaFoldDB" id="A0A9D0YQD0"/>
<dbReference type="GO" id="GO:0000271">
    <property type="term" value="P:polysaccharide biosynthetic process"/>
    <property type="evidence" value="ECO:0007669"/>
    <property type="project" value="TreeGrafter"/>
</dbReference>
<dbReference type="Gene3D" id="3.90.1150.10">
    <property type="entry name" value="Aspartate Aminotransferase, domain 1"/>
    <property type="match status" value="1"/>
</dbReference>
<dbReference type="PIRSF" id="PIRSF000390">
    <property type="entry name" value="PLP_StrS"/>
    <property type="match status" value="1"/>
</dbReference>
<dbReference type="SUPFAM" id="SSF53383">
    <property type="entry name" value="PLP-dependent transferases"/>
    <property type="match status" value="1"/>
</dbReference>
<evidence type="ECO:0000313" key="6">
    <source>
        <dbReference type="Proteomes" id="UP000606463"/>
    </source>
</evidence>
<dbReference type="InterPro" id="IPR015422">
    <property type="entry name" value="PyrdxlP-dep_Trfase_small"/>
</dbReference>
<sequence length="389" mass="45044">MDFIPYGRQWIDEEDISEVVKVLKGEFITQGKIVEKFEDALAEYCGAKYCVVFNSGTSALIGAYFSVGLTKGDIFITSPITFVATANAGLIWEAQVRFGDIEEDTGNLDPQEVKKLIDEKTKLIVPVHYAGHPVDLEKFRILADKYNLFLIEDACHALGGLYKHSKIGSAEYSDAVVFSFHPVKHITTGEGGAVLTNDYTIFKKLKLIRNHGITKNPSEFVLPSEGEWYYEQHYLGFNFRITDFQCALGVSQLRKLDKFVNLRRNIAKFYNEKFANNPYFYIPVEKKYAYHSYHLYPIRLKEKFLPYKREIFKKLRQNGLGVQVHYIPVYKQPYYRKIGFTDFYLPRAEKFYVSEISLPIFPSMDTKTAEEVVNRTFKVFQEIEKLLIF</sequence>
<accession>A0A9D0YQD0</accession>
<dbReference type="InterPro" id="IPR020026">
    <property type="entry name" value="PseC"/>
</dbReference>
<feature type="active site" description="Proton acceptor" evidence="2">
    <location>
        <position position="184"/>
    </location>
</feature>
<dbReference type="InterPro" id="IPR015424">
    <property type="entry name" value="PyrdxlP-dep_Trfase"/>
</dbReference>
<keyword evidence="5" id="KW-0032">Aminotransferase</keyword>
<name>A0A9D0YQD0_AQUAO</name>
<dbReference type="Gene3D" id="3.40.640.10">
    <property type="entry name" value="Type I PLP-dependent aspartate aminotransferase-like (Major domain)"/>
    <property type="match status" value="1"/>
</dbReference>
<dbReference type="InterPro" id="IPR000653">
    <property type="entry name" value="DegT/StrS_aminotransferase"/>
</dbReference>
<evidence type="ECO:0000256" key="1">
    <source>
        <dbReference type="ARBA" id="ARBA00037999"/>
    </source>
</evidence>
<comment type="caution">
    <text evidence="5">The sequence shown here is derived from an EMBL/GenBank/DDBJ whole genome shotgun (WGS) entry which is preliminary data.</text>
</comment>
<dbReference type="Pfam" id="PF01041">
    <property type="entry name" value="DegT_DnrJ_EryC1"/>
    <property type="match status" value="1"/>
</dbReference>
<feature type="modified residue" description="N6-(pyridoxal phosphate)lysine" evidence="3">
    <location>
        <position position="184"/>
    </location>
</feature>
<dbReference type="GO" id="GO:0030170">
    <property type="term" value="F:pyridoxal phosphate binding"/>
    <property type="evidence" value="ECO:0007669"/>
    <property type="project" value="TreeGrafter"/>
</dbReference>
<evidence type="ECO:0000256" key="3">
    <source>
        <dbReference type="PIRSR" id="PIRSR000390-2"/>
    </source>
</evidence>
<evidence type="ECO:0000256" key="2">
    <source>
        <dbReference type="PIRSR" id="PIRSR000390-1"/>
    </source>
</evidence>
<reference evidence="5" key="1">
    <citation type="journal article" date="2020" name="ISME J.">
        <title>Gammaproteobacteria mediating utilization of methyl-, sulfur- and petroleum organic compounds in deep ocean hydrothermal plumes.</title>
        <authorList>
            <person name="Zhou Z."/>
            <person name="Liu Y."/>
            <person name="Pan J."/>
            <person name="Cron B.R."/>
            <person name="Toner B.M."/>
            <person name="Anantharaman K."/>
            <person name="Breier J.A."/>
            <person name="Dick G.J."/>
            <person name="Li M."/>
        </authorList>
    </citation>
    <scope>NUCLEOTIDE SEQUENCE</scope>
    <source>
        <strain evidence="5">SZUA-1501</strain>
    </source>
</reference>
<dbReference type="GO" id="GO:0008483">
    <property type="term" value="F:transaminase activity"/>
    <property type="evidence" value="ECO:0007669"/>
    <property type="project" value="UniProtKB-KW"/>
</dbReference>
<dbReference type="NCBIfam" id="TIGR03588">
    <property type="entry name" value="PseC"/>
    <property type="match status" value="1"/>
</dbReference>
<comment type="similarity">
    <text evidence="1 4">Belongs to the DegT/DnrJ/EryC1 family.</text>
</comment>
<protein>
    <submittedName>
        <fullName evidence="5">UDP-4-amino-4, 6-dideoxy-N-acetyl-beta-L-altrosamine transaminase</fullName>
        <ecNumber evidence="5">2.6.1.92</ecNumber>
    </submittedName>
</protein>
<evidence type="ECO:0000313" key="5">
    <source>
        <dbReference type="EMBL" id="HIP98729.1"/>
    </source>
</evidence>
<keyword evidence="5" id="KW-0808">Transferase</keyword>
<dbReference type="PANTHER" id="PTHR30244">
    <property type="entry name" value="TRANSAMINASE"/>
    <property type="match status" value="1"/>
</dbReference>
<dbReference type="InterPro" id="IPR015421">
    <property type="entry name" value="PyrdxlP-dep_Trfase_major"/>
</dbReference>
<gene>
    <name evidence="5" type="primary">pseC</name>
    <name evidence="5" type="ORF">EYH37_05150</name>
</gene>
<keyword evidence="3 4" id="KW-0663">Pyridoxal phosphate</keyword>
<dbReference type="EMBL" id="DQVE01000052">
    <property type="protein sequence ID" value="HIP98729.1"/>
    <property type="molecule type" value="Genomic_DNA"/>
</dbReference>
<dbReference type="EC" id="2.6.1.92" evidence="5"/>
<evidence type="ECO:0000256" key="4">
    <source>
        <dbReference type="RuleBase" id="RU004508"/>
    </source>
</evidence>